<protein>
    <submittedName>
        <fullName evidence="2">Glycerophosphodiester phosphodiesterase gdpdl6</fullName>
    </submittedName>
</protein>
<comment type="caution">
    <text evidence="2">The sequence shown here is derived from an EMBL/GenBank/DDBJ whole genome shotgun (WGS) entry which is preliminary data.</text>
</comment>
<evidence type="ECO:0000256" key="1">
    <source>
        <dbReference type="SAM" id="SignalP"/>
    </source>
</evidence>
<feature type="signal peptide" evidence="1">
    <location>
        <begin position="1"/>
        <end position="20"/>
    </location>
</feature>
<feature type="chain" id="PRO_5043866772" evidence="1">
    <location>
        <begin position="21"/>
        <end position="124"/>
    </location>
</feature>
<sequence>MATSLLMMCWLMSHLYSIRGYRILLLTFFLHLPQSPANPLVISKYGASKDYHGCMDLAYRKAIDDCVDILDCLHTHADRIWLNGNYIGQIWSRVSGVQNHLQLFAQDIAEVKEFLKQKGADIGC</sequence>
<dbReference type="EMBL" id="PKMF04000017">
    <property type="protein sequence ID" value="KAK7858705.1"/>
    <property type="molecule type" value="Genomic_DNA"/>
</dbReference>
<organism evidence="2 3">
    <name type="scientific">Quercus suber</name>
    <name type="common">Cork oak</name>
    <dbReference type="NCBI Taxonomy" id="58331"/>
    <lineage>
        <taxon>Eukaryota</taxon>
        <taxon>Viridiplantae</taxon>
        <taxon>Streptophyta</taxon>
        <taxon>Embryophyta</taxon>
        <taxon>Tracheophyta</taxon>
        <taxon>Spermatophyta</taxon>
        <taxon>Magnoliopsida</taxon>
        <taxon>eudicotyledons</taxon>
        <taxon>Gunneridae</taxon>
        <taxon>Pentapetalae</taxon>
        <taxon>rosids</taxon>
        <taxon>fabids</taxon>
        <taxon>Fagales</taxon>
        <taxon>Fagaceae</taxon>
        <taxon>Quercus</taxon>
    </lineage>
</organism>
<proteinExistence type="predicted"/>
<evidence type="ECO:0000313" key="2">
    <source>
        <dbReference type="EMBL" id="KAK7858705.1"/>
    </source>
</evidence>
<gene>
    <name evidence="2" type="primary">GDPDL6_0</name>
    <name evidence="2" type="ORF">CFP56_010539</name>
</gene>
<accession>A0AAW0M494</accession>
<dbReference type="Proteomes" id="UP000237347">
    <property type="component" value="Unassembled WGS sequence"/>
</dbReference>
<dbReference type="AlphaFoldDB" id="A0AAW0M494"/>
<reference evidence="2 3" key="1">
    <citation type="journal article" date="2018" name="Sci. Data">
        <title>The draft genome sequence of cork oak.</title>
        <authorList>
            <person name="Ramos A.M."/>
            <person name="Usie A."/>
            <person name="Barbosa P."/>
            <person name="Barros P.M."/>
            <person name="Capote T."/>
            <person name="Chaves I."/>
            <person name="Simoes F."/>
            <person name="Abreu I."/>
            <person name="Carrasquinho I."/>
            <person name="Faro C."/>
            <person name="Guimaraes J.B."/>
            <person name="Mendonca D."/>
            <person name="Nobrega F."/>
            <person name="Rodrigues L."/>
            <person name="Saibo N.J.M."/>
            <person name="Varela M.C."/>
            <person name="Egas C."/>
            <person name="Matos J."/>
            <person name="Miguel C.M."/>
            <person name="Oliveira M.M."/>
            <person name="Ricardo C.P."/>
            <person name="Goncalves S."/>
        </authorList>
    </citation>
    <scope>NUCLEOTIDE SEQUENCE [LARGE SCALE GENOMIC DNA]</scope>
    <source>
        <strain evidence="3">cv. HL8</strain>
    </source>
</reference>
<name>A0AAW0M494_QUESU</name>
<keyword evidence="3" id="KW-1185">Reference proteome</keyword>
<evidence type="ECO:0000313" key="3">
    <source>
        <dbReference type="Proteomes" id="UP000237347"/>
    </source>
</evidence>
<keyword evidence="1" id="KW-0732">Signal</keyword>